<feature type="transmembrane region" description="Helical" evidence="1">
    <location>
        <begin position="53"/>
        <end position="72"/>
    </location>
</feature>
<evidence type="ECO:0000313" key="3">
    <source>
        <dbReference type="EMBL" id="XCI82181.1"/>
    </source>
</evidence>
<protein>
    <submittedName>
        <fullName evidence="3">PH domain-containing protein</fullName>
    </submittedName>
</protein>
<keyword evidence="1" id="KW-1133">Transmembrane helix</keyword>
<reference evidence="2 4" key="1">
    <citation type="journal article" date="2022" name="Curr. Microbiol.">
        <title>Xanthomonas indica sp. nov., a Novel Member of Non-Pathogenic Xanthomonas Community from Healthy Rice Seeds.</title>
        <authorList>
            <person name="Rana R."/>
            <person name="Madhavan V.N."/>
            <person name="Saroha T."/>
            <person name="Bansal K."/>
            <person name="Kaur A."/>
            <person name="Sonti R.V."/>
            <person name="Patel H.K."/>
            <person name="Patil P.B."/>
        </authorList>
    </citation>
    <scope>NUCLEOTIDE SEQUENCE [LARGE SCALE GENOMIC DNA]</scope>
    <source>
        <strain evidence="2 4">PPL560</strain>
    </source>
</reference>
<evidence type="ECO:0000313" key="2">
    <source>
        <dbReference type="EMBL" id="MCI2259958.1"/>
    </source>
</evidence>
<keyword evidence="4" id="KW-1185">Reference proteome</keyword>
<evidence type="ECO:0000313" key="4">
    <source>
        <dbReference type="Proteomes" id="UP001430647"/>
    </source>
</evidence>
<gene>
    <name evidence="2" type="ORF">L3V74_00280</name>
    <name evidence="3" type="ORF">Q7W82_08570</name>
</gene>
<dbReference type="Proteomes" id="UP001430647">
    <property type="component" value="Unassembled WGS sequence"/>
</dbReference>
<accession>A0AAU8IAD9</accession>
<keyword evidence="1" id="KW-0472">Membrane</keyword>
<evidence type="ECO:0000256" key="1">
    <source>
        <dbReference type="SAM" id="Phobius"/>
    </source>
</evidence>
<name>A0AAU8IAD9_9XANT</name>
<organism evidence="3">
    <name type="scientific">Xanthomonas indica</name>
    <dbReference type="NCBI Taxonomy" id="2912242"/>
    <lineage>
        <taxon>Bacteria</taxon>
        <taxon>Pseudomonadati</taxon>
        <taxon>Pseudomonadota</taxon>
        <taxon>Gammaproteobacteria</taxon>
        <taxon>Lysobacterales</taxon>
        <taxon>Lysobacteraceae</taxon>
        <taxon>Xanthomonas</taxon>
    </lineage>
</organism>
<keyword evidence="1" id="KW-0812">Transmembrane</keyword>
<dbReference type="RefSeq" id="WP_242156465.1">
    <property type="nucleotide sequence ID" value="NZ_CP131914.1"/>
</dbReference>
<proteinExistence type="predicted"/>
<reference evidence="2" key="2">
    <citation type="submission" date="2022-01" db="EMBL/GenBank/DDBJ databases">
        <authorList>
            <person name="Rana R."/>
            <person name="Patil P.B."/>
        </authorList>
    </citation>
    <scope>NUCLEOTIDE SEQUENCE</scope>
    <source>
        <strain evidence="2">PPL560</strain>
    </source>
</reference>
<sequence>MSRPRSTSPSPARQYPVAPARRLGLAVWLWLPLLLVAAVIGTFALHAARPGALWWHFGLLALIGVAGTATFARQRVLLHDGLVEIRATFLTKRVPLPALRLEDARVVALSEHTGFKPALKLFGFGYPGFHAGHFRTRDGHKAFCLITGDRVLAVPLHDGGWLLLSVEQPRQVLQEWQTLSAQVPGSEGTPRAARRLA</sequence>
<feature type="transmembrane region" description="Helical" evidence="1">
    <location>
        <begin position="23"/>
        <end position="47"/>
    </location>
</feature>
<dbReference type="KEGG" id="xin:Q7W82_08570"/>
<reference evidence="3" key="3">
    <citation type="submission" date="2023-08" db="EMBL/GenBank/DDBJ databases">
        <title>Complete genome sequence of Xanthomonas indica.</title>
        <authorList>
            <person name="Patil P.B."/>
            <person name="Rana R."/>
        </authorList>
    </citation>
    <scope>NUCLEOTIDE SEQUENCE</scope>
    <source>
        <strain evidence="3">PPL560</strain>
    </source>
</reference>
<dbReference type="EMBL" id="JAKJPQ010000001">
    <property type="protein sequence ID" value="MCI2259958.1"/>
    <property type="molecule type" value="Genomic_DNA"/>
</dbReference>
<dbReference type="EMBL" id="CP131914">
    <property type="protein sequence ID" value="XCI82181.1"/>
    <property type="molecule type" value="Genomic_DNA"/>
</dbReference>
<dbReference type="AlphaFoldDB" id="A0AAU8IAD9"/>